<dbReference type="KEGG" id="smo:SELMODRAFT_414579"/>
<dbReference type="PANTHER" id="PTHR35502:SF2">
    <property type="entry name" value="PROTEIN MICROTUBULE BINDING PROTEIN 2C"/>
    <property type="match status" value="1"/>
</dbReference>
<dbReference type="InterPro" id="IPR040289">
    <property type="entry name" value="MBP2C"/>
</dbReference>
<dbReference type="PANTHER" id="PTHR35502">
    <property type="entry name" value="PROTEIN MICROTUBULE BINDING PROTEIN 2C"/>
    <property type="match status" value="1"/>
</dbReference>
<name>D8RT84_SELML</name>
<dbReference type="InParanoid" id="D8RT84"/>
<evidence type="ECO:0000313" key="3">
    <source>
        <dbReference type="EMBL" id="EFJ24467.1"/>
    </source>
</evidence>
<keyword evidence="1" id="KW-0175">Coiled coil</keyword>
<dbReference type="EMBL" id="GL377589">
    <property type="protein sequence ID" value="EFJ24467.1"/>
    <property type="molecule type" value="Genomic_DNA"/>
</dbReference>
<protein>
    <submittedName>
        <fullName evidence="3">Uncharacterized protein</fullName>
    </submittedName>
</protein>
<dbReference type="GO" id="GO:0008017">
    <property type="term" value="F:microtubule binding"/>
    <property type="evidence" value="ECO:0007669"/>
    <property type="project" value="InterPro"/>
</dbReference>
<evidence type="ECO:0000256" key="2">
    <source>
        <dbReference type="SAM" id="MobiDB-lite"/>
    </source>
</evidence>
<dbReference type="STRING" id="88036.D8RT84"/>
<dbReference type="Proteomes" id="UP000001514">
    <property type="component" value="Unassembled WGS sequence"/>
</dbReference>
<dbReference type="HOGENOM" id="CLU_931894_0_0_1"/>
<dbReference type="AlphaFoldDB" id="D8RT84"/>
<organism evidence="4">
    <name type="scientific">Selaginella moellendorffii</name>
    <name type="common">Spikemoss</name>
    <dbReference type="NCBI Taxonomy" id="88036"/>
    <lineage>
        <taxon>Eukaryota</taxon>
        <taxon>Viridiplantae</taxon>
        <taxon>Streptophyta</taxon>
        <taxon>Embryophyta</taxon>
        <taxon>Tracheophyta</taxon>
        <taxon>Lycopodiopsida</taxon>
        <taxon>Selaginellales</taxon>
        <taxon>Selaginellaceae</taxon>
        <taxon>Selaginella</taxon>
    </lineage>
</organism>
<feature type="region of interest" description="Disordered" evidence="2">
    <location>
        <begin position="1"/>
        <end position="38"/>
    </location>
</feature>
<accession>D8RT84</accession>
<evidence type="ECO:0000256" key="1">
    <source>
        <dbReference type="SAM" id="Coils"/>
    </source>
</evidence>
<sequence length="299" mass="33847">MPVPRRSELYYASDSPSPTPNAAGSDDSPVSVAGNSQFLSSSDCSSNGECCSSGMAPWKLDEVDPLGGRSTDKEMIPMTQIFMDRAGNDHRGFTHRGRLVYTRAPAQKALNCPAKLKKNKQLNAEEVLQPKPIEQSVRDEPDLSMKLNKVELLKLQSQVEELKLKVRDKEGLLQSIKQSAQSDIKLLEEAEISDLRNKVDFLHTELLRRDFLLHSLQHQLSEKHVEMGNMKLLIQGLQNELAKREHKHSQMESDMDDLRFEVAALRYENQIAGSPHFVPQPDQMMIMSCERKTNPQRNQ</sequence>
<gene>
    <name evidence="3" type="ORF">SELMODRAFT_414579</name>
</gene>
<reference evidence="3 4" key="1">
    <citation type="journal article" date="2011" name="Science">
        <title>The Selaginella genome identifies genetic changes associated with the evolution of vascular plants.</title>
        <authorList>
            <person name="Banks J.A."/>
            <person name="Nishiyama T."/>
            <person name="Hasebe M."/>
            <person name="Bowman J.L."/>
            <person name="Gribskov M."/>
            <person name="dePamphilis C."/>
            <person name="Albert V.A."/>
            <person name="Aono N."/>
            <person name="Aoyama T."/>
            <person name="Ambrose B.A."/>
            <person name="Ashton N.W."/>
            <person name="Axtell M.J."/>
            <person name="Barker E."/>
            <person name="Barker M.S."/>
            <person name="Bennetzen J.L."/>
            <person name="Bonawitz N.D."/>
            <person name="Chapple C."/>
            <person name="Cheng C."/>
            <person name="Correa L.G."/>
            <person name="Dacre M."/>
            <person name="DeBarry J."/>
            <person name="Dreyer I."/>
            <person name="Elias M."/>
            <person name="Engstrom E.M."/>
            <person name="Estelle M."/>
            <person name="Feng L."/>
            <person name="Finet C."/>
            <person name="Floyd S.K."/>
            <person name="Frommer W.B."/>
            <person name="Fujita T."/>
            <person name="Gramzow L."/>
            <person name="Gutensohn M."/>
            <person name="Harholt J."/>
            <person name="Hattori M."/>
            <person name="Heyl A."/>
            <person name="Hirai T."/>
            <person name="Hiwatashi Y."/>
            <person name="Ishikawa M."/>
            <person name="Iwata M."/>
            <person name="Karol K.G."/>
            <person name="Koehler B."/>
            <person name="Kolukisaoglu U."/>
            <person name="Kubo M."/>
            <person name="Kurata T."/>
            <person name="Lalonde S."/>
            <person name="Li K."/>
            <person name="Li Y."/>
            <person name="Litt A."/>
            <person name="Lyons E."/>
            <person name="Manning G."/>
            <person name="Maruyama T."/>
            <person name="Michael T.P."/>
            <person name="Mikami K."/>
            <person name="Miyazaki S."/>
            <person name="Morinaga S."/>
            <person name="Murata T."/>
            <person name="Mueller-Roeber B."/>
            <person name="Nelson D.R."/>
            <person name="Obara M."/>
            <person name="Oguri Y."/>
            <person name="Olmstead R.G."/>
            <person name="Onodera N."/>
            <person name="Petersen B.L."/>
            <person name="Pils B."/>
            <person name="Prigge M."/>
            <person name="Rensing S.A."/>
            <person name="Riano-Pachon D.M."/>
            <person name="Roberts A.W."/>
            <person name="Sato Y."/>
            <person name="Scheller H.V."/>
            <person name="Schulz B."/>
            <person name="Schulz C."/>
            <person name="Shakirov E.V."/>
            <person name="Shibagaki N."/>
            <person name="Shinohara N."/>
            <person name="Shippen D.E."/>
            <person name="Soerensen I."/>
            <person name="Sotooka R."/>
            <person name="Sugimoto N."/>
            <person name="Sugita M."/>
            <person name="Sumikawa N."/>
            <person name="Tanurdzic M."/>
            <person name="Theissen G."/>
            <person name="Ulvskov P."/>
            <person name="Wakazuki S."/>
            <person name="Weng J.K."/>
            <person name="Willats W.W."/>
            <person name="Wipf D."/>
            <person name="Wolf P.G."/>
            <person name="Yang L."/>
            <person name="Zimmer A.D."/>
            <person name="Zhu Q."/>
            <person name="Mitros T."/>
            <person name="Hellsten U."/>
            <person name="Loque D."/>
            <person name="Otillar R."/>
            <person name="Salamov A."/>
            <person name="Schmutz J."/>
            <person name="Shapiro H."/>
            <person name="Lindquist E."/>
            <person name="Lucas S."/>
            <person name="Rokhsar D."/>
            <person name="Grigoriev I.V."/>
        </authorList>
    </citation>
    <scope>NUCLEOTIDE SEQUENCE [LARGE SCALE GENOMIC DNA]</scope>
</reference>
<dbReference type="GO" id="GO:0010497">
    <property type="term" value="P:plasmodesmata-mediated intercellular transport"/>
    <property type="evidence" value="ECO:0007669"/>
    <property type="project" value="InterPro"/>
</dbReference>
<proteinExistence type="predicted"/>
<dbReference type="Gramene" id="EFJ24467">
    <property type="protein sequence ID" value="EFJ24467"/>
    <property type="gene ID" value="SELMODRAFT_414579"/>
</dbReference>
<keyword evidence="4" id="KW-1185">Reference proteome</keyword>
<evidence type="ECO:0000313" key="4">
    <source>
        <dbReference type="Proteomes" id="UP000001514"/>
    </source>
</evidence>
<feature type="coiled-coil region" evidence="1">
    <location>
        <begin position="145"/>
        <end position="179"/>
    </location>
</feature>